<feature type="compositionally biased region" description="Pro residues" evidence="1">
    <location>
        <begin position="114"/>
        <end position="130"/>
    </location>
</feature>
<evidence type="ECO:0000256" key="1">
    <source>
        <dbReference type="SAM" id="MobiDB-lite"/>
    </source>
</evidence>
<feature type="compositionally biased region" description="Basic and acidic residues" evidence="1">
    <location>
        <begin position="302"/>
        <end position="324"/>
    </location>
</feature>
<gene>
    <name evidence="3" type="ORF">E6O75_ATG00046</name>
</gene>
<reference evidence="3 4" key="1">
    <citation type="submission" date="2019-04" db="EMBL/GenBank/DDBJ databases">
        <title>High contiguity whole genome sequence and gene annotation resource for two Venturia nashicola isolates.</title>
        <authorList>
            <person name="Prokchorchik M."/>
            <person name="Won K."/>
            <person name="Lee Y."/>
            <person name="Choi E.D."/>
            <person name="Segonzac C."/>
            <person name="Sohn K.H."/>
        </authorList>
    </citation>
    <scope>NUCLEOTIDE SEQUENCE [LARGE SCALE GENOMIC DNA]</scope>
    <source>
        <strain evidence="3 4">PRI2</strain>
    </source>
</reference>
<feature type="signal peptide" evidence="2">
    <location>
        <begin position="1"/>
        <end position="15"/>
    </location>
</feature>
<feature type="chain" id="PRO_5021187053" evidence="2">
    <location>
        <begin position="16"/>
        <end position="659"/>
    </location>
</feature>
<accession>A0A4Z1PM97</accession>
<feature type="compositionally biased region" description="Low complexity" evidence="1">
    <location>
        <begin position="147"/>
        <end position="167"/>
    </location>
</feature>
<keyword evidence="4" id="KW-1185">Reference proteome</keyword>
<keyword evidence="2" id="KW-0732">Signal</keyword>
<feature type="compositionally biased region" description="Basic and acidic residues" evidence="1">
    <location>
        <begin position="332"/>
        <end position="363"/>
    </location>
</feature>
<feature type="compositionally biased region" description="Basic and acidic residues" evidence="1">
    <location>
        <begin position="251"/>
        <end position="260"/>
    </location>
</feature>
<evidence type="ECO:0000313" key="4">
    <source>
        <dbReference type="Proteomes" id="UP000298493"/>
    </source>
</evidence>
<dbReference type="Proteomes" id="UP000298493">
    <property type="component" value="Unassembled WGS sequence"/>
</dbReference>
<feature type="compositionally biased region" description="Low complexity" evidence="1">
    <location>
        <begin position="181"/>
        <end position="201"/>
    </location>
</feature>
<feature type="compositionally biased region" description="Basic and acidic residues" evidence="1">
    <location>
        <begin position="202"/>
        <end position="218"/>
    </location>
</feature>
<protein>
    <submittedName>
        <fullName evidence="3">Uncharacterized protein</fullName>
    </submittedName>
</protein>
<dbReference type="STRING" id="86259.A0A4Z1PM97"/>
<evidence type="ECO:0000256" key="2">
    <source>
        <dbReference type="SAM" id="SignalP"/>
    </source>
</evidence>
<dbReference type="EMBL" id="SNSC02000001">
    <property type="protein sequence ID" value="TID27279.1"/>
    <property type="molecule type" value="Genomic_DNA"/>
</dbReference>
<feature type="compositionally biased region" description="Low complexity" evidence="1">
    <location>
        <begin position="96"/>
        <end position="113"/>
    </location>
</feature>
<comment type="caution">
    <text evidence="3">The sequence shown here is derived from an EMBL/GenBank/DDBJ whole genome shotgun (WGS) entry which is preliminary data.</text>
</comment>
<sequence>MRFLVVSLLVASSVARSGLRIRELGGLDLTESIKDIVSAGNIKDLSNTEIFENIENSENVSNYDGLESVDNAERAEAVEDGDTGPPNKGGGGGGQRPQQTKPQQPRPQDGQQNKPPPQQPKSQPRPPQQQPRPQHQEQTKPPPQQQPRPQYQEQPKAHPQQQQQPKPQHQEQTKLPPQQQPRPQYQEQPKAHPPQQQQPKPQHQEQAEPKSHHNDPKPQPRPQQPPQGNNNGGRPGEGSKPPQGGNNSGRPDGRGKDKKPPNWNNAGQTGGDSKPLSWNNGRKSGGSRDNKPPNWTNGARPGDTRPDKKPKDHPDPKPENRPDPRYNSGKPWDNKIGESRPWDYNKPGEKRPNNGDQRGEFRPQDWNGGNRGGDNRPGSVNNNGWKDYKPRPDDKHPDWNNGKGSDWGRGINWGGNNNNGGYYGYGFDDWMRGQPWGWNQYGNDGGWRDGKHPQYVTIQSDPLWDWNRPGYYEPYFVTFNLPKPTWADIPFIPVVTVEAPPPVAPFTPYDPGCRTVETTIHIDTTTEATFTSTITDAPEGTVTVYQDKDGQEYTYGASTIYEVYIYTTTQSIDLVGIGLDCPFSASPDTYGASPDDSWVPLPEDSAASWLPAGVPIASDPNIWKKQEFAVEPNRKMRRTPRTMAARALPAYVEARATPA</sequence>
<proteinExistence type="predicted"/>
<dbReference type="AlphaFoldDB" id="A0A4Z1PM97"/>
<organism evidence="3 4">
    <name type="scientific">Venturia nashicola</name>
    <dbReference type="NCBI Taxonomy" id="86259"/>
    <lineage>
        <taxon>Eukaryota</taxon>
        <taxon>Fungi</taxon>
        <taxon>Dikarya</taxon>
        <taxon>Ascomycota</taxon>
        <taxon>Pezizomycotina</taxon>
        <taxon>Dothideomycetes</taxon>
        <taxon>Pleosporomycetidae</taxon>
        <taxon>Venturiales</taxon>
        <taxon>Venturiaceae</taxon>
        <taxon>Venturia</taxon>
    </lineage>
</organism>
<feature type="compositionally biased region" description="Basic and acidic residues" evidence="1">
    <location>
        <begin position="386"/>
        <end position="398"/>
    </location>
</feature>
<evidence type="ECO:0000313" key="3">
    <source>
        <dbReference type="EMBL" id="TID27279.1"/>
    </source>
</evidence>
<name>A0A4Z1PM97_9PEZI</name>
<feature type="region of interest" description="Disordered" evidence="1">
    <location>
        <begin position="76"/>
        <end position="413"/>
    </location>
</feature>